<dbReference type="SUPFAM" id="SSF101386">
    <property type="entry name" value="all-alpha NTP pyrophosphatases"/>
    <property type="match status" value="1"/>
</dbReference>
<keyword evidence="2" id="KW-1185">Reference proteome</keyword>
<evidence type="ECO:0000313" key="2">
    <source>
        <dbReference type="Proteomes" id="UP000282892"/>
    </source>
</evidence>
<accession>A0A3Q9QZJ1</accession>
<dbReference type="InterPro" id="IPR038735">
    <property type="entry name" value="MSMEG_1276-like_NTP-PPase_dom"/>
</dbReference>
<proteinExistence type="predicted"/>
<dbReference type="EMBL" id="CP022572">
    <property type="protein sequence ID" value="AZU62580.1"/>
    <property type="molecule type" value="Genomic_DNA"/>
</dbReference>
<dbReference type="RefSeq" id="WP_127487336.1">
    <property type="nucleotide sequence ID" value="NZ_CP022572.1"/>
</dbReference>
<dbReference type="GO" id="GO:0016787">
    <property type="term" value="F:hydrolase activity"/>
    <property type="evidence" value="ECO:0007669"/>
    <property type="project" value="UniProtKB-KW"/>
</dbReference>
<dbReference type="AlphaFoldDB" id="A0A3Q9QZJ1"/>
<dbReference type="OrthoDB" id="9813491at2"/>
<dbReference type="CDD" id="cd11532">
    <property type="entry name" value="NTP-PPase_COG4997"/>
    <property type="match status" value="1"/>
</dbReference>
<dbReference type="Proteomes" id="UP000282892">
    <property type="component" value="Chromosome"/>
</dbReference>
<dbReference type="STRING" id="1193713.GCA_001636315_05560"/>
<protein>
    <submittedName>
        <fullName evidence="1">Phosphoribosyl-ATP pyrophosphohydrolase</fullName>
    </submittedName>
</protein>
<sequence>MPIHNKLVRDRIPEIIEATGKKFSTKILNDDEYIKELKTKSFEELNEYMNTDNDEDAVEELADLLEIIHALAECHGAAFEDIEKVRQQKAEKRGGFKEKIYLIEVEDD</sequence>
<reference evidence="1 2" key="1">
    <citation type="submission" date="2017-07" db="EMBL/GenBank/DDBJ databases">
        <title>The complete genome sequence of Bacillus mesonae strain H20-5, an efficient strain improving plant abiotic stress resistance.</title>
        <authorList>
            <person name="Kim S.Y."/>
            <person name="Song H."/>
            <person name="Sang M.K."/>
            <person name="Weon H.-Y."/>
            <person name="Song J."/>
        </authorList>
    </citation>
    <scope>NUCLEOTIDE SEQUENCE [LARGE SCALE GENOMIC DNA]</scope>
    <source>
        <strain evidence="1 2">H20-5</strain>
    </source>
</reference>
<name>A0A3Q9QZJ1_9BACI</name>
<evidence type="ECO:0000313" key="1">
    <source>
        <dbReference type="EMBL" id="AZU62580.1"/>
    </source>
</evidence>
<dbReference type="KEGG" id="nmk:CHR53_15625"/>
<keyword evidence="1" id="KW-0378">Hydrolase</keyword>
<gene>
    <name evidence="1" type="ORF">CHR53_15625</name>
</gene>
<organism evidence="1 2">
    <name type="scientific">Neobacillus mesonae</name>
    <dbReference type="NCBI Taxonomy" id="1193713"/>
    <lineage>
        <taxon>Bacteria</taxon>
        <taxon>Bacillati</taxon>
        <taxon>Bacillota</taxon>
        <taxon>Bacilli</taxon>
        <taxon>Bacillales</taxon>
        <taxon>Bacillaceae</taxon>
        <taxon>Neobacillus</taxon>
    </lineage>
</organism>